<name>A0A2S3UN76_9HYPH</name>
<dbReference type="CDD" id="cd10033">
    <property type="entry name" value="UDG_like"/>
    <property type="match status" value="1"/>
</dbReference>
<sequence length="213" mass="24177">MLSEKKNSEDLENLVRQVRACRACIENPRKTPLPHAPRPVLQVSSTARICICGQAPGTRVHRSGQPFTDPSGDRLRDWLGIGEDVFYDPARIAIVPMGFCFPGLDAKGGDLPPRSECRNIWHDRLFAAMPRIELVLTIGQYAQAYHLGAGRRKTLTETVTHWRDYFEAEREAGQPAVLPLPHPSWRNNSWLKKHPWFETELLPVLRAEVARLI</sequence>
<evidence type="ECO:0000313" key="2">
    <source>
        <dbReference type="EMBL" id="POF29141.1"/>
    </source>
</evidence>
<reference evidence="2 3" key="1">
    <citation type="submission" date="2018-01" db="EMBL/GenBank/DDBJ databases">
        <title>Genomic Encyclopedia of Archaeal and Bacterial Type Strains, Phase II (KMG-II): from individual species to whole genera.</title>
        <authorList>
            <person name="Goeker M."/>
        </authorList>
    </citation>
    <scope>NUCLEOTIDE SEQUENCE [LARGE SCALE GENOMIC DNA]</scope>
    <source>
        <strain evidence="2 3">DSM 17023</strain>
    </source>
</reference>
<proteinExistence type="predicted"/>
<feature type="domain" description="Uracil-DNA glycosylase-like" evidence="1">
    <location>
        <begin position="40"/>
        <end position="206"/>
    </location>
</feature>
<dbReference type="Gene3D" id="3.40.470.10">
    <property type="entry name" value="Uracil-DNA glycosylase-like domain"/>
    <property type="match status" value="1"/>
</dbReference>
<dbReference type="SMART" id="SM00986">
    <property type="entry name" value="UDG"/>
    <property type="match status" value="1"/>
</dbReference>
<dbReference type="SUPFAM" id="SSF52141">
    <property type="entry name" value="Uracil-DNA glycosylase-like"/>
    <property type="match status" value="1"/>
</dbReference>
<dbReference type="InterPro" id="IPR005122">
    <property type="entry name" value="Uracil-DNA_glycosylase-like"/>
</dbReference>
<keyword evidence="3" id="KW-1185">Reference proteome</keyword>
<dbReference type="Proteomes" id="UP000236959">
    <property type="component" value="Unassembled WGS sequence"/>
</dbReference>
<organism evidence="2 3">
    <name type="scientific">Roseibium marinum</name>
    <dbReference type="NCBI Taxonomy" id="281252"/>
    <lineage>
        <taxon>Bacteria</taxon>
        <taxon>Pseudomonadati</taxon>
        <taxon>Pseudomonadota</taxon>
        <taxon>Alphaproteobacteria</taxon>
        <taxon>Hyphomicrobiales</taxon>
        <taxon>Stappiaceae</taxon>
        <taxon>Roseibium</taxon>
    </lineage>
</organism>
<accession>A0A2S3UN76</accession>
<dbReference type="Pfam" id="PF03167">
    <property type="entry name" value="UDG"/>
    <property type="match status" value="1"/>
</dbReference>
<comment type="caution">
    <text evidence="2">The sequence shown here is derived from an EMBL/GenBank/DDBJ whole genome shotgun (WGS) entry which is preliminary data.</text>
</comment>
<gene>
    <name evidence="2" type="ORF">CLV41_110145</name>
</gene>
<dbReference type="InterPro" id="IPR036895">
    <property type="entry name" value="Uracil-DNA_glycosylase-like_sf"/>
</dbReference>
<dbReference type="EMBL" id="PPCN01000010">
    <property type="protein sequence ID" value="POF29141.1"/>
    <property type="molecule type" value="Genomic_DNA"/>
</dbReference>
<dbReference type="AlphaFoldDB" id="A0A2S3UN76"/>
<dbReference type="SMART" id="SM00987">
    <property type="entry name" value="UreE_C"/>
    <property type="match status" value="1"/>
</dbReference>
<evidence type="ECO:0000259" key="1">
    <source>
        <dbReference type="SMART" id="SM00986"/>
    </source>
</evidence>
<evidence type="ECO:0000313" key="3">
    <source>
        <dbReference type="Proteomes" id="UP000236959"/>
    </source>
</evidence>
<protein>
    <submittedName>
        <fullName evidence="2">Uracil-DNA glycosylase</fullName>
    </submittedName>
</protein>
<dbReference type="PANTHER" id="PTHR42160">
    <property type="entry name" value="URACIL-DNA GLYCOSYLASE SUPERFAMILY PROTEIN"/>
    <property type="match status" value="1"/>
</dbReference>
<dbReference type="PANTHER" id="PTHR42160:SF1">
    <property type="entry name" value="URACIL-DNA GLYCOSYLASE SUPERFAMILY PROTEIN"/>
    <property type="match status" value="1"/>
</dbReference>
<dbReference type="InterPro" id="IPR047124">
    <property type="entry name" value="HI_0220.2"/>
</dbReference>